<keyword evidence="12" id="KW-1185">Reference proteome</keyword>
<evidence type="ECO:0000256" key="8">
    <source>
        <dbReference type="RuleBase" id="RU004057"/>
    </source>
</evidence>
<evidence type="ECO:0000259" key="10">
    <source>
        <dbReference type="Pfam" id="PF01618"/>
    </source>
</evidence>
<dbReference type="AlphaFoldDB" id="A0A1T4TE46"/>
<keyword evidence="2 8" id="KW-0813">Transport</keyword>
<keyword evidence="5 8" id="KW-0653">Protein transport</keyword>
<dbReference type="Proteomes" id="UP000190135">
    <property type="component" value="Unassembled WGS sequence"/>
</dbReference>
<evidence type="ECO:0000256" key="2">
    <source>
        <dbReference type="ARBA" id="ARBA00022448"/>
    </source>
</evidence>
<evidence type="ECO:0000256" key="1">
    <source>
        <dbReference type="ARBA" id="ARBA00004651"/>
    </source>
</evidence>
<sequence>MSLSNVLEPARSIIDLGGPIVAILAVMSVLSLAVILVKLFGFWTARIGHTRRATQAIEMASGGDIEKARDYASRGRSGAAVAVSLALSMIAEGRFNKAEIEEEVSRFALDHLHRNQFGFRFLDTVVQLSPLLGLFGTVLGMIEAFQKLQGAGNAVDPSALAGGIWVALLTTAVGLAVAMPVSIVLTYLESRLENDRVAIETTVSALLSPRTAPVSLTAARRPHAPVVTLATRDERSHAH</sequence>
<evidence type="ECO:0000256" key="6">
    <source>
        <dbReference type="ARBA" id="ARBA00022989"/>
    </source>
</evidence>
<evidence type="ECO:0000313" key="11">
    <source>
        <dbReference type="EMBL" id="SKA38732.1"/>
    </source>
</evidence>
<proteinExistence type="inferred from homology"/>
<keyword evidence="6 9" id="KW-1133">Transmembrane helix</keyword>
<organism evidence="11 12">
    <name type="scientific">Consotaella salsifontis</name>
    <dbReference type="NCBI Taxonomy" id="1365950"/>
    <lineage>
        <taxon>Bacteria</taxon>
        <taxon>Pseudomonadati</taxon>
        <taxon>Pseudomonadota</taxon>
        <taxon>Alphaproteobacteria</taxon>
        <taxon>Hyphomicrobiales</taxon>
        <taxon>Aurantimonadaceae</taxon>
        <taxon>Consotaella</taxon>
    </lineage>
</organism>
<evidence type="ECO:0000256" key="9">
    <source>
        <dbReference type="SAM" id="Phobius"/>
    </source>
</evidence>
<dbReference type="PANTHER" id="PTHR30625">
    <property type="entry name" value="PROTEIN TOLQ"/>
    <property type="match status" value="1"/>
</dbReference>
<dbReference type="InterPro" id="IPR050790">
    <property type="entry name" value="ExbB/TolQ_transport"/>
</dbReference>
<comment type="similarity">
    <text evidence="8">Belongs to the exbB/tolQ family.</text>
</comment>
<dbReference type="OrthoDB" id="4045at2"/>
<dbReference type="InterPro" id="IPR002898">
    <property type="entry name" value="MotA_ExbB_proton_chnl"/>
</dbReference>
<protein>
    <submittedName>
        <fullName evidence="11">Outer membrane transport energization protein ExbB</fullName>
    </submittedName>
</protein>
<feature type="transmembrane region" description="Helical" evidence="9">
    <location>
        <begin position="20"/>
        <end position="43"/>
    </location>
</feature>
<keyword evidence="3" id="KW-1003">Cell membrane</keyword>
<keyword evidence="4 9" id="KW-0812">Transmembrane</keyword>
<feature type="domain" description="MotA/TolQ/ExbB proton channel" evidence="10">
    <location>
        <begin position="98"/>
        <end position="196"/>
    </location>
</feature>
<evidence type="ECO:0000256" key="5">
    <source>
        <dbReference type="ARBA" id="ARBA00022927"/>
    </source>
</evidence>
<reference evidence="11 12" key="1">
    <citation type="submission" date="2017-02" db="EMBL/GenBank/DDBJ databases">
        <authorList>
            <person name="Peterson S.W."/>
        </authorList>
    </citation>
    <scope>NUCLEOTIDE SEQUENCE [LARGE SCALE GENOMIC DNA]</scope>
    <source>
        <strain evidence="11 12">USBA 369</strain>
    </source>
</reference>
<name>A0A1T4TE46_9HYPH</name>
<comment type="subcellular location">
    <subcellularLocation>
        <location evidence="1">Cell membrane</location>
        <topology evidence="1">Multi-pass membrane protein</topology>
    </subcellularLocation>
    <subcellularLocation>
        <location evidence="8">Membrane</location>
        <topology evidence="8">Multi-pass membrane protein</topology>
    </subcellularLocation>
</comment>
<dbReference type="RefSeq" id="WP_078710444.1">
    <property type="nucleotide sequence ID" value="NZ_FUXL01000026.1"/>
</dbReference>
<dbReference type="GO" id="GO:0017038">
    <property type="term" value="P:protein import"/>
    <property type="evidence" value="ECO:0007669"/>
    <property type="project" value="TreeGrafter"/>
</dbReference>
<evidence type="ECO:0000313" key="12">
    <source>
        <dbReference type="Proteomes" id="UP000190135"/>
    </source>
</evidence>
<dbReference type="Pfam" id="PF01618">
    <property type="entry name" value="MotA_ExbB"/>
    <property type="match status" value="1"/>
</dbReference>
<dbReference type="GO" id="GO:0005886">
    <property type="term" value="C:plasma membrane"/>
    <property type="evidence" value="ECO:0007669"/>
    <property type="project" value="UniProtKB-SubCell"/>
</dbReference>
<accession>A0A1T4TE46</accession>
<dbReference type="STRING" id="1365950.SAMN05428963_1267"/>
<evidence type="ECO:0000256" key="3">
    <source>
        <dbReference type="ARBA" id="ARBA00022475"/>
    </source>
</evidence>
<feature type="transmembrane region" description="Helical" evidence="9">
    <location>
        <begin position="162"/>
        <end position="188"/>
    </location>
</feature>
<evidence type="ECO:0000256" key="4">
    <source>
        <dbReference type="ARBA" id="ARBA00022692"/>
    </source>
</evidence>
<gene>
    <name evidence="11" type="ORF">SAMN05428963_1267</name>
</gene>
<keyword evidence="7 9" id="KW-0472">Membrane</keyword>
<feature type="transmembrane region" description="Helical" evidence="9">
    <location>
        <begin position="121"/>
        <end position="142"/>
    </location>
</feature>
<dbReference type="PANTHER" id="PTHR30625:SF15">
    <property type="entry name" value="BIOPOLYMER TRANSPORT PROTEIN EXBB"/>
    <property type="match status" value="1"/>
</dbReference>
<evidence type="ECO:0000256" key="7">
    <source>
        <dbReference type="ARBA" id="ARBA00023136"/>
    </source>
</evidence>
<dbReference type="EMBL" id="FUXL01000026">
    <property type="protein sequence ID" value="SKA38732.1"/>
    <property type="molecule type" value="Genomic_DNA"/>
</dbReference>